<dbReference type="InterPro" id="IPR000477">
    <property type="entry name" value="RT_dom"/>
</dbReference>
<dbReference type="Pfam" id="PF17921">
    <property type="entry name" value="Integrase_H2C2"/>
    <property type="match status" value="1"/>
</dbReference>
<evidence type="ECO:0000256" key="6">
    <source>
        <dbReference type="ARBA" id="ARBA00022801"/>
    </source>
</evidence>
<name>A0A921ZAE8_MANSE</name>
<reference evidence="11" key="2">
    <citation type="submission" date="2020-12" db="EMBL/GenBank/DDBJ databases">
        <authorList>
            <person name="Kanost M."/>
        </authorList>
    </citation>
    <scope>NUCLEOTIDE SEQUENCE</scope>
</reference>
<feature type="domain" description="Integrase catalytic" evidence="10">
    <location>
        <begin position="583"/>
        <end position="744"/>
    </location>
</feature>
<dbReference type="InterPro" id="IPR041588">
    <property type="entry name" value="Integrase_H2C2"/>
</dbReference>
<evidence type="ECO:0000259" key="10">
    <source>
        <dbReference type="PROSITE" id="PS50994"/>
    </source>
</evidence>
<evidence type="ECO:0000256" key="8">
    <source>
        <dbReference type="SAM" id="MobiDB-lite"/>
    </source>
</evidence>
<evidence type="ECO:0000313" key="12">
    <source>
        <dbReference type="Proteomes" id="UP000791440"/>
    </source>
</evidence>
<evidence type="ECO:0000256" key="3">
    <source>
        <dbReference type="ARBA" id="ARBA00022695"/>
    </source>
</evidence>
<comment type="caution">
    <text evidence="11">The sequence shown here is derived from an EMBL/GenBank/DDBJ whole genome shotgun (WGS) entry which is preliminary data.</text>
</comment>
<dbReference type="GO" id="GO:0016787">
    <property type="term" value="F:hydrolase activity"/>
    <property type="evidence" value="ECO:0007669"/>
    <property type="project" value="UniProtKB-KW"/>
</dbReference>
<evidence type="ECO:0000259" key="9">
    <source>
        <dbReference type="PROSITE" id="PS50878"/>
    </source>
</evidence>
<dbReference type="Proteomes" id="UP000791440">
    <property type="component" value="Unassembled WGS sequence"/>
</dbReference>
<dbReference type="PROSITE" id="PS50878">
    <property type="entry name" value="RT_POL"/>
    <property type="match status" value="1"/>
</dbReference>
<dbReference type="FunFam" id="3.10.20.370:FF:000001">
    <property type="entry name" value="Retrovirus-related Pol polyprotein from transposon 17.6-like protein"/>
    <property type="match status" value="1"/>
</dbReference>
<feature type="compositionally biased region" description="Polar residues" evidence="8">
    <location>
        <begin position="895"/>
        <end position="905"/>
    </location>
</feature>
<dbReference type="FunFam" id="1.10.340.70:FF:000001">
    <property type="entry name" value="Retrovirus-related Pol polyprotein from transposon gypsy-like Protein"/>
    <property type="match status" value="1"/>
</dbReference>
<dbReference type="InterPro" id="IPR041373">
    <property type="entry name" value="RT_RNaseH"/>
</dbReference>
<dbReference type="Pfam" id="PF00078">
    <property type="entry name" value="RVT_1"/>
    <property type="match status" value="1"/>
</dbReference>
<dbReference type="AlphaFoldDB" id="A0A921ZAE8"/>
<keyword evidence="5" id="KW-0255">Endonuclease</keyword>
<evidence type="ECO:0000256" key="5">
    <source>
        <dbReference type="ARBA" id="ARBA00022759"/>
    </source>
</evidence>
<organism evidence="11 12">
    <name type="scientific">Manduca sexta</name>
    <name type="common">Tobacco hawkmoth</name>
    <name type="synonym">Tobacco hornworm</name>
    <dbReference type="NCBI Taxonomy" id="7130"/>
    <lineage>
        <taxon>Eukaryota</taxon>
        <taxon>Metazoa</taxon>
        <taxon>Ecdysozoa</taxon>
        <taxon>Arthropoda</taxon>
        <taxon>Hexapoda</taxon>
        <taxon>Insecta</taxon>
        <taxon>Pterygota</taxon>
        <taxon>Neoptera</taxon>
        <taxon>Endopterygota</taxon>
        <taxon>Lepidoptera</taxon>
        <taxon>Glossata</taxon>
        <taxon>Ditrysia</taxon>
        <taxon>Bombycoidea</taxon>
        <taxon>Sphingidae</taxon>
        <taxon>Sphinginae</taxon>
        <taxon>Sphingini</taxon>
        <taxon>Manduca</taxon>
    </lineage>
</organism>
<reference evidence="11" key="1">
    <citation type="journal article" date="2016" name="Insect Biochem. Mol. Biol.">
        <title>Multifaceted biological insights from a draft genome sequence of the tobacco hornworm moth, Manduca sexta.</title>
        <authorList>
            <person name="Kanost M.R."/>
            <person name="Arrese E.L."/>
            <person name="Cao X."/>
            <person name="Chen Y.R."/>
            <person name="Chellapilla S."/>
            <person name="Goldsmith M.R."/>
            <person name="Grosse-Wilde E."/>
            <person name="Heckel D.G."/>
            <person name="Herndon N."/>
            <person name="Jiang H."/>
            <person name="Papanicolaou A."/>
            <person name="Qu J."/>
            <person name="Soulages J.L."/>
            <person name="Vogel H."/>
            <person name="Walters J."/>
            <person name="Waterhouse R.M."/>
            <person name="Ahn S.J."/>
            <person name="Almeida F.C."/>
            <person name="An C."/>
            <person name="Aqrawi P."/>
            <person name="Bretschneider A."/>
            <person name="Bryant W.B."/>
            <person name="Bucks S."/>
            <person name="Chao H."/>
            <person name="Chevignon G."/>
            <person name="Christen J.M."/>
            <person name="Clarke D.F."/>
            <person name="Dittmer N.T."/>
            <person name="Ferguson L.C.F."/>
            <person name="Garavelou S."/>
            <person name="Gordon K.H.J."/>
            <person name="Gunaratna R.T."/>
            <person name="Han Y."/>
            <person name="Hauser F."/>
            <person name="He Y."/>
            <person name="Heidel-Fischer H."/>
            <person name="Hirsh A."/>
            <person name="Hu Y."/>
            <person name="Jiang H."/>
            <person name="Kalra D."/>
            <person name="Klinner C."/>
            <person name="Konig C."/>
            <person name="Kovar C."/>
            <person name="Kroll A.R."/>
            <person name="Kuwar S.S."/>
            <person name="Lee S.L."/>
            <person name="Lehman R."/>
            <person name="Li K."/>
            <person name="Li Z."/>
            <person name="Liang H."/>
            <person name="Lovelace S."/>
            <person name="Lu Z."/>
            <person name="Mansfield J.H."/>
            <person name="McCulloch K.J."/>
            <person name="Mathew T."/>
            <person name="Morton B."/>
            <person name="Muzny D.M."/>
            <person name="Neunemann D."/>
            <person name="Ongeri F."/>
            <person name="Pauchet Y."/>
            <person name="Pu L.L."/>
            <person name="Pyrousis I."/>
            <person name="Rao X.J."/>
            <person name="Redding A."/>
            <person name="Roesel C."/>
            <person name="Sanchez-Gracia A."/>
            <person name="Schaack S."/>
            <person name="Shukla A."/>
            <person name="Tetreau G."/>
            <person name="Wang Y."/>
            <person name="Xiong G.H."/>
            <person name="Traut W."/>
            <person name="Walsh T.K."/>
            <person name="Worley K.C."/>
            <person name="Wu D."/>
            <person name="Wu W."/>
            <person name="Wu Y.Q."/>
            <person name="Zhang X."/>
            <person name="Zou Z."/>
            <person name="Zucker H."/>
            <person name="Briscoe A.D."/>
            <person name="Burmester T."/>
            <person name="Clem R.J."/>
            <person name="Feyereisen R."/>
            <person name="Grimmelikhuijzen C.J.P."/>
            <person name="Hamodrakas S.J."/>
            <person name="Hansson B.S."/>
            <person name="Huguet E."/>
            <person name="Jermiin L.S."/>
            <person name="Lan Q."/>
            <person name="Lehman H.K."/>
            <person name="Lorenzen M."/>
            <person name="Merzendorfer H."/>
            <person name="Michalopoulos I."/>
            <person name="Morton D.B."/>
            <person name="Muthukrishnan S."/>
            <person name="Oakeshott J.G."/>
            <person name="Palmer W."/>
            <person name="Park Y."/>
            <person name="Passarelli A.L."/>
            <person name="Rozas J."/>
            <person name="Schwartz L.M."/>
            <person name="Smith W."/>
            <person name="Southgate A."/>
            <person name="Vilcinskas A."/>
            <person name="Vogt R."/>
            <person name="Wang P."/>
            <person name="Werren J."/>
            <person name="Yu X.Q."/>
            <person name="Zhou J.J."/>
            <person name="Brown S.J."/>
            <person name="Scherer S.E."/>
            <person name="Richards S."/>
            <person name="Blissard G.W."/>
        </authorList>
    </citation>
    <scope>NUCLEOTIDE SEQUENCE</scope>
</reference>
<keyword evidence="7" id="KW-0695">RNA-directed DNA polymerase</keyword>
<dbReference type="Pfam" id="PF00665">
    <property type="entry name" value="rve"/>
    <property type="match status" value="1"/>
</dbReference>
<dbReference type="CDD" id="cd01647">
    <property type="entry name" value="RT_LTR"/>
    <property type="match status" value="1"/>
</dbReference>
<sequence length="905" mass="101417">MSQGKKELLDGELEKLLRAEVIEECESPWAANVVLVSKKDGGVRLCVDYRKLNAVTKPDRYPLPRLEDVLHAAKTTSYMTTLDLHSGYFQVCVAEEDRDKTAFVTPSGTFRFIRMPMGLRNSGATFQRLIDRFKSNLNVHRRAPNSDGAEVYGSDLVGSRTVTILGYLDDLIILSPSFEEHIEDLEAVFERLEMFSLRVNRKKSCFACDSVKFLGHIIVPGGLQADPSKTSAIADMPEPKTERQLKGFLATSSWFRRFVSGYANVAKPLTDLLKKNSNWQWGDAQRTAFERLKELLITAPILRQADESKPFSLMTDSSGYCLGAVLMQGEGPDERPIEYASRLLEPAERNYTTTEREALAVVWSVTKFRGYIEGSEVVVKSDHQPLRWLMNLKSPSGRLARWALTLQAYNLHIQYTPGKVNVIADTLSRPACCEATTGGCEICLATVDVPRKSPSEVRENQLKDPELKGIIEDLEDTDDLFRGRGWSNRGYLISDGVLYRCTPEAEDLDSACLVVPKHERDGVLADYHDAPTAGHFGAERTLQRISRKYYWSGMRAFVYDYVKHCSACQRYKADNRRPTGLLQTPAPTRRFEVLSVDLFGPLPKTSKGSRWILIAEDTCSRWVELFALENATSIECAETLISEVFLRFGVPRRIISDNGVQFVAEVMQQVCHVMGIKQCLTPLYHPAANPVERKNRDLKPQLAILVGKDHSSWDTHLGAIRFAMNSATTASTGFSPAFLTFGRELRAPADVVADMKTIVDNDNFIANVTPYLRKLSTALLDARDVHERGQSLHKQYADEGRRPPPEYKVGDLVLIKTQGINDAGPGQCAKFIPRRDGPYKIKEVASPTTYLLVNTRGGEQVGRYHVSHLTPFVGDVETPVREKRKRGRPRKVAGSSPNARTTRSN</sequence>
<feature type="domain" description="Reverse transcriptase" evidence="9">
    <location>
        <begin position="17"/>
        <end position="218"/>
    </location>
</feature>
<evidence type="ECO:0000256" key="4">
    <source>
        <dbReference type="ARBA" id="ARBA00022722"/>
    </source>
</evidence>
<dbReference type="EMBL" id="JH668466">
    <property type="protein sequence ID" value="KAG6454378.1"/>
    <property type="molecule type" value="Genomic_DNA"/>
</dbReference>
<dbReference type="EC" id="2.7.7.49" evidence="1"/>
<dbReference type="CDD" id="cd09274">
    <property type="entry name" value="RNase_HI_RT_Ty3"/>
    <property type="match status" value="1"/>
</dbReference>
<evidence type="ECO:0000313" key="11">
    <source>
        <dbReference type="EMBL" id="KAG6454378.1"/>
    </source>
</evidence>
<gene>
    <name evidence="11" type="ORF">O3G_MSEX008673</name>
</gene>
<dbReference type="GO" id="GO:0004519">
    <property type="term" value="F:endonuclease activity"/>
    <property type="evidence" value="ECO:0007669"/>
    <property type="project" value="UniProtKB-KW"/>
</dbReference>
<keyword evidence="3" id="KW-0548">Nucleotidyltransferase</keyword>
<dbReference type="PANTHER" id="PTHR37984">
    <property type="entry name" value="PROTEIN CBG26694"/>
    <property type="match status" value="1"/>
</dbReference>
<dbReference type="GO" id="GO:0015074">
    <property type="term" value="P:DNA integration"/>
    <property type="evidence" value="ECO:0007669"/>
    <property type="project" value="InterPro"/>
</dbReference>
<dbReference type="PROSITE" id="PS50994">
    <property type="entry name" value="INTEGRASE"/>
    <property type="match status" value="1"/>
</dbReference>
<evidence type="ECO:0000256" key="7">
    <source>
        <dbReference type="ARBA" id="ARBA00022918"/>
    </source>
</evidence>
<dbReference type="InterPro" id="IPR050951">
    <property type="entry name" value="Retrovirus_Pol_polyprotein"/>
</dbReference>
<dbReference type="FunFam" id="3.30.420.10:FF:000032">
    <property type="entry name" value="Retrovirus-related Pol polyprotein from transposon 297-like Protein"/>
    <property type="match status" value="1"/>
</dbReference>
<keyword evidence="6" id="KW-0378">Hydrolase</keyword>
<accession>A0A921ZAE8</accession>
<dbReference type="PANTHER" id="PTHR37984:SF5">
    <property type="entry name" value="PROTEIN NYNRIN-LIKE"/>
    <property type="match status" value="1"/>
</dbReference>
<dbReference type="FunFam" id="3.30.70.270:FF:000020">
    <property type="entry name" value="Transposon Tf2-6 polyprotein-like Protein"/>
    <property type="match status" value="1"/>
</dbReference>
<evidence type="ECO:0000256" key="1">
    <source>
        <dbReference type="ARBA" id="ARBA00012493"/>
    </source>
</evidence>
<feature type="compositionally biased region" description="Basic residues" evidence="8">
    <location>
        <begin position="882"/>
        <end position="891"/>
    </location>
</feature>
<protein>
    <recommendedName>
        <fullName evidence="1">RNA-directed DNA polymerase</fullName>
        <ecNumber evidence="1">2.7.7.49</ecNumber>
    </recommendedName>
</protein>
<feature type="region of interest" description="Disordered" evidence="8">
    <location>
        <begin position="877"/>
        <end position="905"/>
    </location>
</feature>
<evidence type="ECO:0000256" key="2">
    <source>
        <dbReference type="ARBA" id="ARBA00022679"/>
    </source>
</evidence>
<dbReference type="InterPro" id="IPR001584">
    <property type="entry name" value="Integrase_cat-core"/>
</dbReference>
<keyword evidence="4" id="KW-0540">Nuclease</keyword>
<proteinExistence type="predicted"/>
<dbReference type="GO" id="GO:0003964">
    <property type="term" value="F:RNA-directed DNA polymerase activity"/>
    <property type="evidence" value="ECO:0007669"/>
    <property type="project" value="UniProtKB-KW"/>
</dbReference>
<keyword evidence="2" id="KW-0808">Transferase</keyword>
<dbReference type="Pfam" id="PF17917">
    <property type="entry name" value="RT_RNaseH"/>
    <property type="match status" value="1"/>
</dbReference>
<keyword evidence="12" id="KW-1185">Reference proteome</keyword>